<organism evidence="2 3">
    <name type="scientific">Thecamonas trahens ATCC 50062</name>
    <dbReference type="NCBI Taxonomy" id="461836"/>
    <lineage>
        <taxon>Eukaryota</taxon>
        <taxon>Apusozoa</taxon>
        <taxon>Apusomonadida</taxon>
        <taxon>Apusomonadidae</taxon>
        <taxon>Thecamonas</taxon>
    </lineage>
</organism>
<feature type="region of interest" description="Disordered" evidence="1">
    <location>
        <begin position="1"/>
        <end position="50"/>
    </location>
</feature>
<name>A0A0L0DUG7_THETB</name>
<feature type="region of interest" description="Disordered" evidence="1">
    <location>
        <begin position="270"/>
        <end position="296"/>
    </location>
</feature>
<evidence type="ECO:0000256" key="1">
    <source>
        <dbReference type="SAM" id="MobiDB-lite"/>
    </source>
</evidence>
<protein>
    <submittedName>
        <fullName evidence="2">Uncharacterized protein</fullName>
    </submittedName>
</protein>
<dbReference type="EMBL" id="GL349495">
    <property type="protein sequence ID" value="KNC55093.1"/>
    <property type="molecule type" value="Genomic_DNA"/>
</dbReference>
<dbReference type="RefSeq" id="XP_013753277.1">
    <property type="nucleotide sequence ID" value="XM_013897823.1"/>
</dbReference>
<gene>
    <name evidence="2" type="ORF">AMSG_10690</name>
</gene>
<keyword evidence="3" id="KW-1185">Reference proteome</keyword>
<dbReference type="GeneID" id="25568856"/>
<evidence type="ECO:0000313" key="3">
    <source>
        <dbReference type="Proteomes" id="UP000054408"/>
    </source>
</evidence>
<feature type="compositionally biased region" description="Low complexity" evidence="1">
    <location>
        <begin position="27"/>
        <end position="40"/>
    </location>
</feature>
<dbReference type="Proteomes" id="UP000054408">
    <property type="component" value="Unassembled WGS sequence"/>
</dbReference>
<sequence>MPTLTPKPVAETSLSPAATGLPPQVPPLDLSAALPQQQQPVPSPPVPLDSRFHDSDATRYILVVPDDASAAAESLATAIADASATLIVGETLGSLPSSAVVSLPENVTSLALAELLALAHELDALVLDDDHAAALAEKRAVLLRIVELRVQSLARGPKLFTLSHAELKSVVDVVSSLLTSHPPPPDAPRPHLAAFRDALLARALRKLTSRLTAWLAAHRDDHAPALAAFVASGDLAAAAPVTPRLAVTSAMRSGSPAALASLAMASRKAALRTPPSGAGSPRPSPPASPLRSATASSASPSSAAAALAAAKAARSPFEAFCAAMATTVATAKDGLRALTPLSHFGELRDVVGHAAYFAHPDVVAAGVGSDDDGAAAARVACLGSRVHAARKAHARAIAMLEQLQMASFAPFATATDSLVLAVKTAATLAHLAGRIAGAPLGWEDVLAVYVPTSLECLATSLVARTTAEAFPLRIDNAFR</sequence>
<evidence type="ECO:0000313" key="2">
    <source>
        <dbReference type="EMBL" id="KNC55093.1"/>
    </source>
</evidence>
<proteinExistence type="predicted"/>
<dbReference type="AlphaFoldDB" id="A0A0L0DUG7"/>
<feature type="compositionally biased region" description="Low complexity" evidence="1">
    <location>
        <begin position="270"/>
        <end position="281"/>
    </location>
</feature>
<accession>A0A0L0DUG7</accession>
<reference evidence="2 3" key="1">
    <citation type="submission" date="2010-05" db="EMBL/GenBank/DDBJ databases">
        <title>The Genome Sequence of Thecamonas trahens ATCC 50062.</title>
        <authorList>
            <consortium name="The Broad Institute Genome Sequencing Platform"/>
            <person name="Russ C."/>
            <person name="Cuomo C."/>
            <person name="Shea T."/>
            <person name="Young S.K."/>
            <person name="Zeng Q."/>
            <person name="Koehrsen M."/>
            <person name="Haas B."/>
            <person name="Borodovsky M."/>
            <person name="Guigo R."/>
            <person name="Alvarado L."/>
            <person name="Berlin A."/>
            <person name="Bochicchio J."/>
            <person name="Borenstein D."/>
            <person name="Chapman S."/>
            <person name="Chen Z."/>
            <person name="Freedman E."/>
            <person name="Gellesch M."/>
            <person name="Goldberg J."/>
            <person name="Griggs A."/>
            <person name="Gujja S."/>
            <person name="Heilman E."/>
            <person name="Heiman D."/>
            <person name="Hepburn T."/>
            <person name="Howarth C."/>
            <person name="Jen D."/>
            <person name="Larson L."/>
            <person name="Mehta T."/>
            <person name="Park D."/>
            <person name="Pearson M."/>
            <person name="Roberts A."/>
            <person name="Saif S."/>
            <person name="Shenoy N."/>
            <person name="Sisk P."/>
            <person name="Stolte C."/>
            <person name="Sykes S."/>
            <person name="Thomson T."/>
            <person name="Walk T."/>
            <person name="White J."/>
            <person name="Yandava C."/>
            <person name="Burger G."/>
            <person name="Gray M.W."/>
            <person name="Holland P.W.H."/>
            <person name="King N."/>
            <person name="Lang F.B.F."/>
            <person name="Roger A.J."/>
            <person name="Ruiz-Trillo I."/>
            <person name="Lander E."/>
            <person name="Nusbaum C."/>
        </authorList>
    </citation>
    <scope>NUCLEOTIDE SEQUENCE [LARGE SCALE GENOMIC DNA]</scope>
    <source>
        <strain evidence="2 3">ATCC 50062</strain>
    </source>
</reference>